<name>A0A370II65_9NOCA</name>
<proteinExistence type="predicted"/>
<evidence type="ECO:0008006" key="4">
    <source>
        <dbReference type="Google" id="ProtNLM"/>
    </source>
</evidence>
<keyword evidence="1" id="KW-0732">Signal</keyword>
<keyword evidence="3" id="KW-1185">Reference proteome</keyword>
<gene>
    <name evidence="2" type="ORF">DFR76_101702</name>
</gene>
<protein>
    <recommendedName>
        <fullName evidence="4">Peptidase inhibitor family I36</fullName>
    </recommendedName>
</protein>
<evidence type="ECO:0000313" key="2">
    <source>
        <dbReference type="EMBL" id="RDI69164.1"/>
    </source>
</evidence>
<organism evidence="2 3">
    <name type="scientific">Nocardia pseudobrasiliensis</name>
    <dbReference type="NCBI Taxonomy" id="45979"/>
    <lineage>
        <taxon>Bacteria</taxon>
        <taxon>Bacillati</taxon>
        <taxon>Actinomycetota</taxon>
        <taxon>Actinomycetes</taxon>
        <taxon>Mycobacteriales</taxon>
        <taxon>Nocardiaceae</taxon>
        <taxon>Nocardia</taxon>
    </lineage>
</organism>
<dbReference type="Proteomes" id="UP000254869">
    <property type="component" value="Unassembled WGS sequence"/>
</dbReference>
<dbReference type="RefSeq" id="WP_067991226.1">
    <property type="nucleotide sequence ID" value="NZ_QQBC01000001.1"/>
</dbReference>
<evidence type="ECO:0000256" key="1">
    <source>
        <dbReference type="SAM" id="SignalP"/>
    </source>
</evidence>
<sequence length="130" mass="13834">MRARTFVVAGAVASAATMLGSGIASADPATIPGDGFYRVGVDIQPGIYQAPGTPDPEHGCFWRRVNKEWTPVDPNHNVVASDFTHTTPVRTLIKPTDAAFETRNCGAWVMVPPPPNTGSYGPGGWFGSEY</sequence>
<feature type="chain" id="PRO_5016670941" description="Peptidase inhibitor family I36" evidence="1">
    <location>
        <begin position="27"/>
        <end position="130"/>
    </location>
</feature>
<dbReference type="STRING" id="1210086.GCA_001613105_00556"/>
<dbReference type="AlphaFoldDB" id="A0A370II65"/>
<feature type="signal peptide" evidence="1">
    <location>
        <begin position="1"/>
        <end position="26"/>
    </location>
</feature>
<dbReference type="EMBL" id="QQBC01000001">
    <property type="protein sequence ID" value="RDI69164.1"/>
    <property type="molecule type" value="Genomic_DNA"/>
</dbReference>
<comment type="caution">
    <text evidence="2">The sequence shown here is derived from an EMBL/GenBank/DDBJ whole genome shotgun (WGS) entry which is preliminary data.</text>
</comment>
<accession>A0A370II65</accession>
<reference evidence="2 3" key="1">
    <citation type="submission" date="2018-07" db="EMBL/GenBank/DDBJ databases">
        <title>Genomic Encyclopedia of Type Strains, Phase IV (KMG-IV): sequencing the most valuable type-strain genomes for metagenomic binning, comparative biology and taxonomic classification.</title>
        <authorList>
            <person name="Goeker M."/>
        </authorList>
    </citation>
    <scope>NUCLEOTIDE SEQUENCE [LARGE SCALE GENOMIC DNA]</scope>
    <source>
        <strain evidence="2 3">DSM 44290</strain>
    </source>
</reference>
<evidence type="ECO:0000313" key="3">
    <source>
        <dbReference type="Proteomes" id="UP000254869"/>
    </source>
</evidence>